<dbReference type="InterPro" id="IPR029050">
    <property type="entry name" value="Immunoprotect_excell_Ig-like"/>
</dbReference>
<gene>
    <name evidence="2" type="ORF">DFP99_0260</name>
</gene>
<organism evidence="2 3">
    <name type="scientific">Weissella soli</name>
    <dbReference type="NCBI Taxonomy" id="155866"/>
    <lineage>
        <taxon>Bacteria</taxon>
        <taxon>Bacillati</taxon>
        <taxon>Bacillota</taxon>
        <taxon>Bacilli</taxon>
        <taxon>Lactobacillales</taxon>
        <taxon>Lactobacillaceae</taxon>
        <taxon>Weissella</taxon>
    </lineage>
</organism>
<sequence>MNKRIWYILAASLVLLVGVGGFILTNAHTISTSPKETLSDHRTTKPIQGSTKKSQLENKKAYSVPKADKSSANYVASGHASKIGEYTISSQGNKAVLAAKSNVTQTISNGDLTYTVSKVTKYNNDPKTDEAVEMARLALNTRDIDGAYTTLTIKYTIENTGSKNLQTDGVSTVAYTDGSIVSPLNGLDNDASLAQTTLAAGDKKTTFAVVLVPKALAATVKSIQIEFASIANSSHQKVQKASDGLTVNF</sequence>
<name>A0A288Q650_9LACO</name>
<keyword evidence="3" id="KW-1185">Reference proteome</keyword>
<evidence type="ECO:0000256" key="1">
    <source>
        <dbReference type="SAM" id="MobiDB-lite"/>
    </source>
</evidence>
<reference evidence="2 3" key="1">
    <citation type="submission" date="2018-07" db="EMBL/GenBank/DDBJ databases">
        <title>Genomic Encyclopedia of Type Strains, Phase III (KMG-III): the genomes of soil and plant-associated and newly described type strains.</title>
        <authorList>
            <person name="Whitman W."/>
        </authorList>
    </citation>
    <scope>NUCLEOTIDE SEQUENCE [LARGE SCALE GENOMIC DNA]</scope>
    <source>
        <strain evidence="2 3">CECT 7031</strain>
    </source>
</reference>
<dbReference type="OrthoDB" id="9805576at2"/>
<dbReference type="EMBL" id="QRAS01000001">
    <property type="protein sequence ID" value="RDL11841.1"/>
    <property type="molecule type" value="Genomic_DNA"/>
</dbReference>
<proteinExistence type="predicted"/>
<protein>
    <submittedName>
        <fullName evidence="2">Uncharacterized protein DUF4352</fullName>
    </submittedName>
</protein>
<evidence type="ECO:0000313" key="3">
    <source>
        <dbReference type="Proteomes" id="UP000254912"/>
    </source>
</evidence>
<accession>A0A288Q650</accession>
<dbReference type="Proteomes" id="UP000254912">
    <property type="component" value="Unassembled WGS sequence"/>
</dbReference>
<dbReference type="Gene3D" id="2.60.40.1240">
    <property type="match status" value="1"/>
</dbReference>
<dbReference type="GeneID" id="94545836"/>
<dbReference type="KEGG" id="wso:WSWS_00630"/>
<feature type="region of interest" description="Disordered" evidence="1">
    <location>
        <begin position="33"/>
        <end position="59"/>
    </location>
</feature>
<dbReference type="AlphaFoldDB" id="A0A288Q650"/>
<comment type="caution">
    <text evidence="2">The sequence shown here is derived from an EMBL/GenBank/DDBJ whole genome shotgun (WGS) entry which is preliminary data.</text>
</comment>
<dbReference type="RefSeq" id="WP_070229911.1">
    <property type="nucleotide sequence ID" value="NZ_BJYO01000002.1"/>
</dbReference>
<evidence type="ECO:0000313" key="2">
    <source>
        <dbReference type="EMBL" id="RDL11841.1"/>
    </source>
</evidence>